<accession>A0A7Y9KER7</accession>
<name>A0A7Y9KER7_9ACTN</name>
<reference evidence="1 2" key="1">
    <citation type="submission" date="2020-07" db="EMBL/GenBank/DDBJ databases">
        <title>Sequencing the genomes of 1000 actinobacteria strains.</title>
        <authorList>
            <person name="Klenk H.-P."/>
        </authorList>
    </citation>
    <scope>NUCLEOTIDE SEQUENCE [LARGE SCALE GENOMIC DNA]</scope>
    <source>
        <strain evidence="1 2">DSM 43461</strain>
    </source>
</reference>
<proteinExistence type="predicted"/>
<evidence type="ECO:0000313" key="1">
    <source>
        <dbReference type="EMBL" id="NYE14800.1"/>
    </source>
</evidence>
<dbReference type="AlphaFoldDB" id="A0A7Y9KER7"/>
<comment type="caution">
    <text evidence="1">The sequence shown here is derived from an EMBL/GenBank/DDBJ whole genome shotgun (WGS) entry which is preliminary data.</text>
</comment>
<gene>
    <name evidence="1" type="ORF">BJ999_005096</name>
</gene>
<protein>
    <submittedName>
        <fullName evidence="1">Trehalose-6-phosphatase</fullName>
    </submittedName>
</protein>
<dbReference type="RefSeq" id="WP_179835618.1">
    <property type="nucleotide sequence ID" value="NZ_BMRD01000010.1"/>
</dbReference>
<dbReference type="EMBL" id="JACCBT010000001">
    <property type="protein sequence ID" value="NYE14800.1"/>
    <property type="molecule type" value="Genomic_DNA"/>
</dbReference>
<dbReference type="Proteomes" id="UP000591272">
    <property type="component" value="Unassembled WGS sequence"/>
</dbReference>
<evidence type="ECO:0000313" key="2">
    <source>
        <dbReference type="Proteomes" id="UP000591272"/>
    </source>
</evidence>
<organism evidence="1 2">
    <name type="scientific">Actinomadura citrea</name>
    <dbReference type="NCBI Taxonomy" id="46158"/>
    <lineage>
        <taxon>Bacteria</taxon>
        <taxon>Bacillati</taxon>
        <taxon>Actinomycetota</taxon>
        <taxon>Actinomycetes</taxon>
        <taxon>Streptosporangiales</taxon>
        <taxon>Thermomonosporaceae</taxon>
        <taxon>Actinomadura</taxon>
    </lineage>
</organism>
<keyword evidence="2" id="KW-1185">Reference proteome</keyword>
<sequence length="270" mass="30221">MRSVIRTDEGREGWDALMECPERAVLLWDLNGAAQELSPLNGMPQLDSDVRRELPRMGERYAVNGVLTGWPCYQVSEIGLAVPGCHVWGQLACEHWDWQKQTHRELVPPSSGLSLVYDKVHELVTELRLNPECIYARSHSLVLRYPVGTDRKVVERLVRELTDVTAAAGDLKLMQDRGVVKVAPAGLDKRVALRRILKECVPFEPSVIMDAGDAPDRVIMGELDRLRREEGIPTFKVGVRNLREGVDLFVPSPPRGVLPLIRALGDAPVR</sequence>